<dbReference type="Gene3D" id="2.40.50.230">
    <property type="entry name" value="Gp5 N-terminal domain"/>
    <property type="match status" value="1"/>
</dbReference>
<protein>
    <submittedName>
        <fullName evidence="3">VgrG-related protein</fullName>
    </submittedName>
</protein>
<feature type="region of interest" description="Disordered" evidence="1">
    <location>
        <begin position="177"/>
        <end position="204"/>
    </location>
</feature>
<dbReference type="Proteomes" id="UP001552594">
    <property type="component" value="Unassembled WGS sequence"/>
</dbReference>
<dbReference type="InterPro" id="IPR047702">
    <property type="entry name" value="VgrG-rel"/>
</dbReference>
<dbReference type="SUPFAM" id="SSF69279">
    <property type="entry name" value="Phage tail proteins"/>
    <property type="match status" value="1"/>
</dbReference>
<dbReference type="InterPro" id="IPR037026">
    <property type="entry name" value="Vgr_OB-fold_dom_sf"/>
</dbReference>
<dbReference type="EMBL" id="JBFAUK010000015">
    <property type="protein sequence ID" value="MEV5508647.1"/>
    <property type="molecule type" value="Genomic_DNA"/>
</dbReference>
<evidence type="ECO:0000313" key="4">
    <source>
        <dbReference type="Proteomes" id="UP001552594"/>
    </source>
</evidence>
<accession>A0ABV3K1R9</accession>
<dbReference type="NCBIfam" id="NF033848">
    <property type="entry name" value="VgrG_rel"/>
    <property type="match status" value="1"/>
</dbReference>
<reference evidence="3 4" key="1">
    <citation type="submission" date="2024-06" db="EMBL/GenBank/DDBJ databases">
        <title>The Natural Products Discovery Center: Release of the First 8490 Sequenced Strains for Exploring Actinobacteria Biosynthetic Diversity.</title>
        <authorList>
            <person name="Kalkreuter E."/>
            <person name="Kautsar S.A."/>
            <person name="Yang D."/>
            <person name="Bader C.D."/>
            <person name="Teijaro C.N."/>
            <person name="Fluegel L."/>
            <person name="Davis C.M."/>
            <person name="Simpson J.R."/>
            <person name="Lauterbach L."/>
            <person name="Steele A.D."/>
            <person name="Gui C."/>
            <person name="Meng S."/>
            <person name="Li G."/>
            <person name="Viehrig K."/>
            <person name="Ye F."/>
            <person name="Su P."/>
            <person name="Kiefer A.F."/>
            <person name="Nichols A."/>
            <person name="Cepeda A.J."/>
            <person name="Yan W."/>
            <person name="Fan B."/>
            <person name="Jiang Y."/>
            <person name="Adhikari A."/>
            <person name="Zheng C.-J."/>
            <person name="Schuster L."/>
            <person name="Cowan T.M."/>
            <person name="Smanski M.J."/>
            <person name="Chevrette M.G."/>
            <person name="De Carvalho L.P.S."/>
            <person name="Shen B."/>
        </authorList>
    </citation>
    <scope>NUCLEOTIDE SEQUENCE [LARGE SCALE GENOMIC DNA]</scope>
    <source>
        <strain evidence="3 4">NPDC052347</strain>
    </source>
</reference>
<evidence type="ECO:0000313" key="3">
    <source>
        <dbReference type="EMBL" id="MEV5508647.1"/>
    </source>
</evidence>
<dbReference type="RefSeq" id="WP_109279542.1">
    <property type="nucleotide sequence ID" value="NZ_JBFAUK010000015.1"/>
</dbReference>
<dbReference type="InterPro" id="IPR006531">
    <property type="entry name" value="Gp5/Vgr_OB"/>
</dbReference>
<evidence type="ECO:0000259" key="2">
    <source>
        <dbReference type="Pfam" id="PF04717"/>
    </source>
</evidence>
<proteinExistence type="predicted"/>
<dbReference type="Pfam" id="PF04717">
    <property type="entry name" value="Phage_base_V"/>
    <property type="match status" value="1"/>
</dbReference>
<keyword evidence="4" id="KW-1185">Reference proteome</keyword>
<feature type="domain" description="Gp5/Type VI secretion system Vgr protein OB-fold" evidence="2">
    <location>
        <begin position="382"/>
        <end position="456"/>
    </location>
</feature>
<name>A0ABV3K1R9_STRON</name>
<evidence type="ECO:0000256" key="1">
    <source>
        <dbReference type="SAM" id="MobiDB-lite"/>
    </source>
</evidence>
<dbReference type="SUPFAM" id="SSF69255">
    <property type="entry name" value="gp5 N-terminal domain-like"/>
    <property type="match status" value="1"/>
</dbReference>
<comment type="caution">
    <text evidence="3">The sequence shown here is derived from an EMBL/GenBank/DDBJ whole genome shotgun (WGS) entry which is preliminary data.</text>
</comment>
<gene>
    <name evidence="3" type="ORF">AB0L16_19640</name>
</gene>
<sequence>MSTRDYGSELRIQAGATTLEPSWAAQLDHGYVQTGTERPACAWLRFRDPGHRFLSATGITFGTRLTVSATTASRPRPVRLFTGEVTALRTDIDGTGTFTVIQALDRAHRLCRGRVVAAYAEVGIEEVLSQVARRAGLRAGTAEGPRSRFTHLTQPNVSDWDFLRALARQSGTRVVVDDSGTLSLRRPAPATGAPDPRRGGADGPDVLRAGVNLLSLRACLTSAGHAGRVEVRGWDVTGKKEVMGTARADGSKELALGTTPRRATSSFGDRTLTVTTMGVGTQADAESAAASLAASVAAGFAELEAVASFSPRLRAGTPVALAGIGEPFTGRYTPTEVRHVFDPLKGYQTWLSFGDGAPWPDPAQEAGGVEGHGSGQMPGLATAVVSNVKHPQLPDQGWVKLRLPWLGKNYETDWVRTVQAGGAGGGGMMLPEVGDEVLIGFEQGRLERPFVLGGLYNGKDKPSPDAKVPLVASSGKVNRRSLADRSGDRIDLLDAAEGDRGLRLETGDGKLTVFLDRQQTAITITSGGTVEIKAEGPLTLSGKGITLDAGGEELGLKAGSVRIEANSVDIQ</sequence>
<organism evidence="3 4">
    <name type="scientific">Streptomyces orinoci</name>
    <name type="common">Streptoverticillium orinoci</name>
    <dbReference type="NCBI Taxonomy" id="67339"/>
    <lineage>
        <taxon>Bacteria</taxon>
        <taxon>Bacillati</taxon>
        <taxon>Actinomycetota</taxon>
        <taxon>Actinomycetes</taxon>
        <taxon>Kitasatosporales</taxon>
        <taxon>Streptomycetaceae</taxon>
        <taxon>Streptomyces</taxon>
    </lineage>
</organism>